<gene>
    <name evidence="4" type="ORF">ASPWEDRAFT_156803</name>
</gene>
<dbReference type="GeneID" id="63745564"/>
<keyword evidence="2" id="KW-0479">Metal-binding</keyword>
<evidence type="ECO:0000256" key="1">
    <source>
        <dbReference type="ARBA" id="ARBA00008056"/>
    </source>
</evidence>
<dbReference type="Gene3D" id="2.60.120.330">
    <property type="entry name" value="B-lactam Antibiotic, Isopenicillin N Synthase, Chain"/>
    <property type="match status" value="1"/>
</dbReference>
<feature type="domain" description="Fe2OG dioxygenase" evidence="3">
    <location>
        <begin position="191"/>
        <end position="299"/>
    </location>
</feature>
<dbReference type="InterPro" id="IPR026992">
    <property type="entry name" value="DIOX_N"/>
</dbReference>
<keyword evidence="2" id="KW-0408">Iron</keyword>
<dbReference type="GO" id="GO:0046872">
    <property type="term" value="F:metal ion binding"/>
    <property type="evidence" value="ECO:0007669"/>
    <property type="project" value="UniProtKB-KW"/>
</dbReference>
<dbReference type="PROSITE" id="PS51471">
    <property type="entry name" value="FE2OG_OXY"/>
    <property type="match status" value="1"/>
</dbReference>
<proteinExistence type="inferred from homology"/>
<sequence length="380" mass="43793">MSFTPSHPRPELPEFIPATPTKQKLDWIELVNIDLSKFDDPTTRKDLARELLQAVTEHGFLTISNHGIFKELYTSQVNLSNAVMTLSPDEKLPYEATPEEDARGRYVGFKPSGERGIKGGFHKSLDHYNILVHDPENHKHPAVLEPYMEEVEYVMHFIRNNILRKLLVLVAMILEVPEERVIETHALGKDSTEYLRYMIYNPRTEDDNEKYRDLYLAGHTDWGTFTFLFAQPISALQILDNHGNWKWVQYLEDSLVVNVGEALELLTGGLFKATIHRVVKPPVDQEREKRIGVIYFSRPDDDQMLQPIESPLLQRLKIDKPLDETVYNMADYLNARKHGYKRLDFDNDRPRMEGVHADPFHGRYIDPKGFKALGGSAVAV</sequence>
<protein>
    <recommendedName>
        <fullName evidence="3">Fe2OG dioxygenase domain-containing protein</fullName>
    </recommendedName>
</protein>
<dbReference type="VEuPathDB" id="FungiDB:ASPWEDRAFT_156803"/>
<evidence type="ECO:0000313" key="5">
    <source>
        <dbReference type="Proteomes" id="UP000184383"/>
    </source>
</evidence>
<dbReference type="GO" id="GO:0016491">
    <property type="term" value="F:oxidoreductase activity"/>
    <property type="evidence" value="ECO:0007669"/>
    <property type="project" value="UniProtKB-KW"/>
</dbReference>
<dbReference type="AlphaFoldDB" id="A0A1L9RFD5"/>
<dbReference type="InterPro" id="IPR050231">
    <property type="entry name" value="Iron_ascorbate_oxido_reductase"/>
</dbReference>
<dbReference type="GO" id="GO:0044283">
    <property type="term" value="P:small molecule biosynthetic process"/>
    <property type="evidence" value="ECO:0007669"/>
    <property type="project" value="UniProtKB-ARBA"/>
</dbReference>
<dbReference type="STRING" id="1073089.A0A1L9RFD5"/>
<dbReference type="Pfam" id="PF14226">
    <property type="entry name" value="DIOX_N"/>
    <property type="match status" value="1"/>
</dbReference>
<comment type="similarity">
    <text evidence="1 2">Belongs to the iron/ascorbate-dependent oxidoreductase family.</text>
</comment>
<evidence type="ECO:0000313" key="4">
    <source>
        <dbReference type="EMBL" id="OJJ33636.1"/>
    </source>
</evidence>
<organism evidence="4 5">
    <name type="scientific">Aspergillus wentii DTO 134E9</name>
    <dbReference type="NCBI Taxonomy" id="1073089"/>
    <lineage>
        <taxon>Eukaryota</taxon>
        <taxon>Fungi</taxon>
        <taxon>Dikarya</taxon>
        <taxon>Ascomycota</taxon>
        <taxon>Pezizomycotina</taxon>
        <taxon>Eurotiomycetes</taxon>
        <taxon>Eurotiomycetidae</taxon>
        <taxon>Eurotiales</taxon>
        <taxon>Aspergillaceae</taxon>
        <taxon>Aspergillus</taxon>
        <taxon>Aspergillus subgen. Cremei</taxon>
    </lineage>
</organism>
<keyword evidence="2" id="KW-0560">Oxidoreductase</keyword>
<name>A0A1L9RFD5_ASPWE</name>
<dbReference type="RefSeq" id="XP_040687312.1">
    <property type="nucleotide sequence ID" value="XM_040829716.1"/>
</dbReference>
<accession>A0A1L9RFD5</accession>
<dbReference type="InterPro" id="IPR027443">
    <property type="entry name" value="IPNS-like_sf"/>
</dbReference>
<dbReference type="InterPro" id="IPR044861">
    <property type="entry name" value="IPNS-like_FE2OG_OXY"/>
</dbReference>
<evidence type="ECO:0000256" key="2">
    <source>
        <dbReference type="RuleBase" id="RU003682"/>
    </source>
</evidence>
<dbReference type="OrthoDB" id="406156at2759"/>
<evidence type="ECO:0000259" key="3">
    <source>
        <dbReference type="PROSITE" id="PS51471"/>
    </source>
</evidence>
<dbReference type="EMBL" id="KV878213">
    <property type="protein sequence ID" value="OJJ33636.1"/>
    <property type="molecule type" value="Genomic_DNA"/>
</dbReference>
<dbReference type="InterPro" id="IPR005123">
    <property type="entry name" value="Oxoglu/Fe-dep_dioxygenase_dom"/>
</dbReference>
<dbReference type="Proteomes" id="UP000184383">
    <property type="component" value="Unassembled WGS sequence"/>
</dbReference>
<dbReference type="PANTHER" id="PTHR47990">
    <property type="entry name" value="2-OXOGLUTARATE (2OG) AND FE(II)-DEPENDENT OXYGENASE SUPERFAMILY PROTEIN-RELATED"/>
    <property type="match status" value="1"/>
</dbReference>
<dbReference type="Pfam" id="PF03171">
    <property type="entry name" value="2OG-FeII_Oxy"/>
    <property type="match status" value="1"/>
</dbReference>
<reference evidence="5" key="1">
    <citation type="journal article" date="2017" name="Genome Biol.">
        <title>Comparative genomics reveals high biological diversity and specific adaptations in the industrially and medically important fungal genus Aspergillus.</title>
        <authorList>
            <person name="de Vries R.P."/>
            <person name="Riley R."/>
            <person name="Wiebenga A."/>
            <person name="Aguilar-Osorio G."/>
            <person name="Amillis S."/>
            <person name="Uchima C.A."/>
            <person name="Anderluh G."/>
            <person name="Asadollahi M."/>
            <person name="Askin M."/>
            <person name="Barry K."/>
            <person name="Battaglia E."/>
            <person name="Bayram O."/>
            <person name="Benocci T."/>
            <person name="Braus-Stromeyer S.A."/>
            <person name="Caldana C."/>
            <person name="Canovas D."/>
            <person name="Cerqueira G.C."/>
            <person name="Chen F."/>
            <person name="Chen W."/>
            <person name="Choi C."/>
            <person name="Clum A."/>
            <person name="Dos Santos R.A."/>
            <person name="Damasio A.R."/>
            <person name="Diallinas G."/>
            <person name="Emri T."/>
            <person name="Fekete E."/>
            <person name="Flipphi M."/>
            <person name="Freyberg S."/>
            <person name="Gallo A."/>
            <person name="Gournas C."/>
            <person name="Habgood R."/>
            <person name="Hainaut M."/>
            <person name="Harispe M.L."/>
            <person name="Henrissat B."/>
            <person name="Hilden K.S."/>
            <person name="Hope R."/>
            <person name="Hossain A."/>
            <person name="Karabika E."/>
            <person name="Karaffa L."/>
            <person name="Karanyi Z."/>
            <person name="Krasevec N."/>
            <person name="Kuo A."/>
            <person name="Kusch H."/>
            <person name="LaButti K."/>
            <person name="Lagendijk E.L."/>
            <person name="Lapidus A."/>
            <person name="Levasseur A."/>
            <person name="Lindquist E."/>
            <person name="Lipzen A."/>
            <person name="Logrieco A.F."/>
            <person name="MacCabe A."/>
            <person name="Maekelae M.R."/>
            <person name="Malavazi I."/>
            <person name="Melin P."/>
            <person name="Meyer V."/>
            <person name="Mielnichuk N."/>
            <person name="Miskei M."/>
            <person name="Molnar A.P."/>
            <person name="Mule G."/>
            <person name="Ngan C.Y."/>
            <person name="Orejas M."/>
            <person name="Orosz E."/>
            <person name="Ouedraogo J.P."/>
            <person name="Overkamp K.M."/>
            <person name="Park H.-S."/>
            <person name="Perrone G."/>
            <person name="Piumi F."/>
            <person name="Punt P.J."/>
            <person name="Ram A.F."/>
            <person name="Ramon A."/>
            <person name="Rauscher S."/>
            <person name="Record E."/>
            <person name="Riano-Pachon D.M."/>
            <person name="Robert V."/>
            <person name="Roehrig J."/>
            <person name="Ruller R."/>
            <person name="Salamov A."/>
            <person name="Salih N.S."/>
            <person name="Samson R.A."/>
            <person name="Sandor E."/>
            <person name="Sanguinetti M."/>
            <person name="Schuetze T."/>
            <person name="Sepcic K."/>
            <person name="Shelest E."/>
            <person name="Sherlock G."/>
            <person name="Sophianopoulou V."/>
            <person name="Squina F.M."/>
            <person name="Sun H."/>
            <person name="Susca A."/>
            <person name="Todd R.B."/>
            <person name="Tsang A."/>
            <person name="Unkles S.E."/>
            <person name="van de Wiele N."/>
            <person name="van Rossen-Uffink D."/>
            <person name="Oliveira J.V."/>
            <person name="Vesth T.C."/>
            <person name="Visser J."/>
            <person name="Yu J.-H."/>
            <person name="Zhou M."/>
            <person name="Andersen M.R."/>
            <person name="Archer D.B."/>
            <person name="Baker S.E."/>
            <person name="Benoit I."/>
            <person name="Brakhage A.A."/>
            <person name="Braus G.H."/>
            <person name="Fischer R."/>
            <person name="Frisvad J.C."/>
            <person name="Goldman G.H."/>
            <person name="Houbraken J."/>
            <person name="Oakley B."/>
            <person name="Pocsi I."/>
            <person name="Scazzocchio C."/>
            <person name="Seiboth B."/>
            <person name="vanKuyk P.A."/>
            <person name="Wortman J."/>
            <person name="Dyer P.S."/>
            <person name="Grigoriev I.V."/>
        </authorList>
    </citation>
    <scope>NUCLEOTIDE SEQUENCE [LARGE SCALE GENOMIC DNA]</scope>
    <source>
        <strain evidence="5">DTO 134E9</strain>
    </source>
</reference>
<keyword evidence="5" id="KW-1185">Reference proteome</keyword>
<dbReference type="SUPFAM" id="SSF51197">
    <property type="entry name" value="Clavaminate synthase-like"/>
    <property type="match status" value="1"/>
</dbReference>